<feature type="transmembrane region" description="Helical" evidence="1">
    <location>
        <begin position="18"/>
        <end position="37"/>
    </location>
</feature>
<evidence type="ECO:0008006" key="6">
    <source>
        <dbReference type="Google" id="ProtNLM"/>
    </source>
</evidence>
<dbReference type="GO" id="GO:0022904">
    <property type="term" value="P:respiratory electron transport chain"/>
    <property type="evidence" value="ECO:0007669"/>
    <property type="project" value="InterPro"/>
</dbReference>
<dbReference type="EMBL" id="CP032340">
    <property type="protein sequence ID" value="QCO10610.1"/>
    <property type="molecule type" value="Genomic_DNA"/>
</dbReference>
<dbReference type="EMBL" id="JAWXYC010000003">
    <property type="protein sequence ID" value="MDX5951867.1"/>
    <property type="molecule type" value="Genomic_DNA"/>
</dbReference>
<evidence type="ECO:0000313" key="2">
    <source>
        <dbReference type="EMBL" id="MDX5951867.1"/>
    </source>
</evidence>
<dbReference type="InterPro" id="IPR016174">
    <property type="entry name" value="Di-haem_cyt_TM"/>
</dbReference>
<geneLocation type="plasmid" evidence="3 4">
    <name>p1</name>
</geneLocation>
<dbReference type="Proteomes" id="UP001277471">
    <property type="component" value="Unassembled WGS sequence"/>
</dbReference>
<name>A0A0P0EIY3_AZOBR</name>
<dbReference type="SUPFAM" id="SSF81342">
    <property type="entry name" value="Transmembrane di-heme cytochromes"/>
    <property type="match status" value="1"/>
</dbReference>
<keyword evidence="5" id="KW-1185">Reference proteome</keyword>
<dbReference type="AlphaFoldDB" id="A0A0P0EIY3"/>
<dbReference type="GO" id="GO:0016020">
    <property type="term" value="C:membrane"/>
    <property type="evidence" value="ECO:0007669"/>
    <property type="project" value="InterPro"/>
</dbReference>
<dbReference type="GeneID" id="56449285"/>
<evidence type="ECO:0000256" key="1">
    <source>
        <dbReference type="SAM" id="Phobius"/>
    </source>
</evidence>
<feature type="transmembrane region" description="Helical" evidence="1">
    <location>
        <begin position="142"/>
        <end position="160"/>
    </location>
</feature>
<dbReference type="RefSeq" id="WP_059399381.1">
    <property type="nucleotide sequence ID" value="NZ_CP012915.1"/>
</dbReference>
<keyword evidence="1" id="KW-1133">Transmembrane helix</keyword>
<evidence type="ECO:0000313" key="5">
    <source>
        <dbReference type="Proteomes" id="UP001277471"/>
    </source>
</evidence>
<keyword evidence="1" id="KW-0812">Transmembrane</keyword>
<keyword evidence="3" id="KW-0614">Plasmid</keyword>
<proteinExistence type="predicted"/>
<reference evidence="3 4" key="1">
    <citation type="submission" date="2018-09" db="EMBL/GenBank/DDBJ databases">
        <title>Whole genome based analysis of evolution and adaptive divergence in Indian and Brazilian strains of Azospirillum brasilense.</title>
        <authorList>
            <person name="Singh C."/>
            <person name="Tripathi A.K."/>
        </authorList>
    </citation>
    <scope>NUCLEOTIDE SEQUENCE [LARGE SCALE GENOMIC DNA]</scope>
    <source>
        <strain evidence="3 4">MTCC4038</strain>
        <plasmid evidence="3 4">p1</plasmid>
    </source>
</reference>
<keyword evidence="1" id="KW-0472">Membrane</keyword>
<dbReference type="Proteomes" id="UP000298774">
    <property type="component" value="Plasmid p1"/>
</dbReference>
<dbReference type="KEGG" id="abf:AMK58_21165"/>
<evidence type="ECO:0000313" key="3">
    <source>
        <dbReference type="EMBL" id="QCO10610.1"/>
    </source>
</evidence>
<feature type="transmembrane region" description="Helical" evidence="1">
    <location>
        <begin position="104"/>
        <end position="130"/>
    </location>
</feature>
<gene>
    <name evidence="3" type="ORF">D3868_16110</name>
    <name evidence="2" type="ORF">SIM66_11775</name>
</gene>
<reference evidence="2 5" key="2">
    <citation type="submission" date="2023-11" db="EMBL/GenBank/DDBJ databases">
        <title>MicrobeMod: A computational toolkit for identifying prokaryotic methylation and restriction-modification with nanopore sequencing.</title>
        <authorList>
            <person name="Crits-Christoph A."/>
            <person name="Kang S.C."/>
            <person name="Lee H."/>
            <person name="Ostrov N."/>
        </authorList>
    </citation>
    <scope>NUCLEOTIDE SEQUENCE [LARGE SCALE GENOMIC DNA]</scope>
    <source>
        <strain evidence="2 5">ATCC 29145</strain>
    </source>
</reference>
<feature type="transmembrane region" description="Helical" evidence="1">
    <location>
        <begin position="49"/>
        <end position="70"/>
    </location>
</feature>
<evidence type="ECO:0000313" key="4">
    <source>
        <dbReference type="Proteomes" id="UP000298774"/>
    </source>
</evidence>
<protein>
    <recommendedName>
        <fullName evidence="6">Cytochrome b</fullName>
    </recommendedName>
</protein>
<organism evidence="3 4">
    <name type="scientific">Azospirillum brasilense</name>
    <dbReference type="NCBI Taxonomy" id="192"/>
    <lineage>
        <taxon>Bacteria</taxon>
        <taxon>Pseudomonadati</taxon>
        <taxon>Pseudomonadota</taxon>
        <taxon>Alphaproteobacteria</taxon>
        <taxon>Rhodospirillales</taxon>
        <taxon>Azospirillaceae</taxon>
        <taxon>Azospirillum</taxon>
    </lineage>
</organism>
<sequence length="179" mass="19069">MGSTEPRPTNTRRTPGRLLFLFAFHAALSGAFIVAYLTGDEDTYAMHQFAGYTALAALAVRLLAGVLMPVGPLRLPRPSQAATLDWLRRVASGDARAWGQRSPLLAWMALALLAVVGAAALSGAVADVFVPMEKLHEALGEFSLPVVLAHVALVVALLGLKKVAGWRARSNIRHEVIAP</sequence>
<accession>A0A0P0EIY3</accession>